<sequence>MKPALALTIPNMGVNFTQDRQWVVVPKGGRFGTTIRATRAEFAGDLKLIAKDLPPGVRMHAEPLIQGVDMFAVIFEAEKDAPVGGKLVELTAKPADEKTEVAGQFRQLVELAPNGNQAPYYVTTADRVAVAVAEEAPYTLEVQQPKAPLVQSGVVELKVKVNRRSDWKGAVNVRSLWEPPGVGATEITVKPEEGVGVMTLNAQANARAGKWKTALLASGDQGGPVWVASNPYELEIAAPYLTAAIQRSTVLQGEKTQVTVKLDHKTPFEGKAKMQLLGLPNEATTQEKEITKDDKEVVFDVQTTAKTPAATHNGLLCRVTVLKDGEPILHNLGTGGILRVDAPKKPSSPPGPSKGGKPVAAK</sequence>
<dbReference type="EMBL" id="CADCUQ010000450">
    <property type="protein sequence ID" value="CAA9405863.1"/>
    <property type="molecule type" value="Genomic_DNA"/>
</dbReference>
<organism evidence="2">
    <name type="scientific">uncultured Phycisphaerae bacterium</name>
    <dbReference type="NCBI Taxonomy" id="904963"/>
    <lineage>
        <taxon>Bacteria</taxon>
        <taxon>Pseudomonadati</taxon>
        <taxon>Planctomycetota</taxon>
        <taxon>Phycisphaerae</taxon>
        <taxon>environmental samples</taxon>
    </lineage>
</organism>
<proteinExistence type="predicted"/>
<name>A0A6J4P6K4_9BACT</name>
<accession>A0A6J4P6K4</accession>
<feature type="region of interest" description="Disordered" evidence="1">
    <location>
        <begin position="334"/>
        <end position="362"/>
    </location>
</feature>
<evidence type="ECO:0000313" key="2">
    <source>
        <dbReference type="EMBL" id="CAA9405863.1"/>
    </source>
</evidence>
<reference evidence="2" key="1">
    <citation type="submission" date="2020-02" db="EMBL/GenBank/DDBJ databases">
        <authorList>
            <person name="Meier V. D."/>
        </authorList>
    </citation>
    <scope>NUCLEOTIDE SEQUENCE</scope>
    <source>
        <strain evidence="2">AVDCRST_MAG64</strain>
    </source>
</reference>
<evidence type="ECO:0000256" key="1">
    <source>
        <dbReference type="SAM" id="MobiDB-lite"/>
    </source>
</evidence>
<protein>
    <submittedName>
        <fullName evidence="2">Uncharacterized protein</fullName>
    </submittedName>
</protein>
<gene>
    <name evidence="2" type="ORF">AVDCRST_MAG64-2048</name>
</gene>
<dbReference type="AlphaFoldDB" id="A0A6J4P6K4"/>